<feature type="domain" description="Integrase catalytic" evidence="1">
    <location>
        <begin position="1"/>
        <end position="35"/>
    </location>
</feature>
<sequence length="39" mass="4885">MEQLKKEIKQYINYYNNERVKSNLKGMSPIKYRAHYYQN</sequence>
<dbReference type="Pfam" id="PF13333">
    <property type="entry name" value="rve_2"/>
    <property type="match status" value="1"/>
</dbReference>
<gene>
    <name evidence="2" type="ORF">EH230_02825</name>
</gene>
<name>A0A437UDB7_9FLAO</name>
<proteinExistence type="predicted"/>
<organism evidence="2 3">
    <name type="scientific">Flavobacterium columnare</name>
    <dbReference type="NCBI Taxonomy" id="996"/>
    <lineage>
        <taxon>Bacteria</taxon>
        <taxon>Pseudomonadati</taxon>
        <taxon>Bacteroidota</taxon>
        <taxon>Flavobacteriia</taxon>
        <taxon>Flavobacteriales</taxon>
        <taxon>Flavobacteriaceae</taxon>
        <taxon>Flavobacterium</taxon>
    </lineage>
</organism>
<dbReference type="InterPro" id="IPR012337">
    <property type="entry name" value="RNaseH-like_sf"/>
</dbReference>
<comment type="caution">
    <text evidence="2">The sequence shown here is derived from an EMBL/GenBank/DDBJ whole genome shotgun (WGS) entry which is preliminary data.</text>
</comment>
<dbReference type="Proteomes" id="UP000288951">
    <property type="component" value="Unassembled WGS sequence"/>
</dbReference>
<evidence type="ECO:0000313" key="3">
    <source>
        <dbReference type="Proteomes" id="UP000288951"/>
    </source>
</evidence>
<evidence type="ECO:0000259" key="1">
    <source>
        <dbReference type="Pfam" id="PF13333"/>
    </source>
</evidence>
<accession>A0A437UDB7</accession>
<evidence type="ECO:0000313" key="2">
    <source>
        <dbReference type="EMBL" id="RVU91620.1"/>
    </source>
</evidence>
<keyword evidence="3" id="KW-1185">Reference proteome</keyword>
<dbReference type="SUPFAM" id="SSF53098">
    <property type="entry name" value="Ribonuclease H-like"/>
    <property type="match status" value="1"/>
</dbReference>
<dbReference type="EMBL" id="RQSM01000003">
    <property type="protein sequence ID" value="RVU91620.1"/>
    <property type="molecule type" value="Genomic_DNA"/>
</dbReference>
<dbReference type="InterPro" id="IPR001584">
    <property type="entry name" value="Integrase_cat-core"/>
</dbReference>
<protein>
    <recommendedName>
        <fullName evidence="1">Integrase catalytic domain-containing protein</fullName>
    </recommendedName>
</protein>
<dbReference type="GO" id="GO:0015074">
    <property type="term" value="P:DNA integration"/>
    <property type="evidence" value="ECO:0007669"/>
    <property type="project" value="InterPro"/>
</dbReference>
<reference evidence="2" key="1">
    <citation type="submission" date="2018-12" db="EMBL/GenBank/DDBJ databases">
        <title>Draft genome sequence of Flaovobacterium columnare ARS1 isolated from channel catfish in Alabama.</title>
        <authorList>
            <person name="Cai W."/>
            <person name="Arias C."/>
        </authorList>
    </citation>
    <scope>NUCLEOTIDE SEQUENCE [LARGE SCALE GENOMIC DNA]</scope>
    <source>
        <strain evidence="2">ARS1</strain>
    </source>
</reference>
<dbReference type="OrthoDB" id="9815231at2"/>
<dbReference type="AlphaFoldDB" id="A0A437UDB7"/>